<evidence type="ECO:0000313" key="1">
    <source>
        <dbReference type="EMBL" id="KAF0918528.1"/>
    </source>
</evidence>
<reference evidence="1 2" key="1">
    <citation type="submission" date="2019-11" db="EMBL/GenBank/DDBJ databases">
        <title>Whole genome sequence of Oryza granulata.</title>
        <authorList>
            <person name="Li W."/>
        </authorList>
    </citation>
    <scope>NUCLEOTIDE SEQUENCE [LARGE SCALE GENOMIC DNA]</scope>
    <source>
        <strain evidence="2">cv. Menghai</strain>
        <tissue evidence="1">Leaf</tissue>
    </source>
</reference>
<dbReference type="AlphaFoldDB" id="A0A6G1E157"/>
<sequence length="89" mass="9644">MEGGSMTVTTESGLVGLDDEVRSRMARRGQTTLGELDLQIDMKQGVALGNAGGYNWYRCTASTTTILHSSRDPSFEAFLVIPTLTKETT</sequence>
<gene>
    <name evidence="1" type="ORF">E2562_024789</name>
</gene>
<name>A0A6G1E157_9ORYZ</name>
<keyword evidence="2" id="KW-1185">Reference proteome</keyword>
<evidence type="ECO:0000313" key="2">
    <source>
        <dbReference type="Proteomes" id="UP000479710"/>
    </source>
</evidence>
<proteinExistence type="predicted"/>
<organism evidence="1 2">
    <name type="scientific">Oryza meyeriana var. granulata</name>
    <dbReference type="NCBI Taxonomy" id="110450"/>
    <lineage>
        <taxon>Eukaryota</taxon>
        <taxon>Viridiplantae</taxon>
        <taxon>Streptophyta</taxon>
        <taxon>Embryophyta</taxon>
        <taxon>Tracheophyta</taxon>
        <taxon>Spermatophyta</taxon>
        <taxon>Magnoliopsida</taxon>
        <taxon>Liliopsida</taxon>
        <taxon>Poales</taxon>
        <taxon>Poaceae</taxon>
        <taxon>BOP clade</taxon>
        <taxon>Oryzoideae</taxon>
        <taxon>Oryzeae</taxon>
        <taxon>Oryzinae</taxon>
        <taxon>Oryza</taxon>
        <taxon>Oryza meyeriana</taxon>
    </lineage>
</organism>
<comment type="caution">
    <text evidence="1">The sequence shown here is derived from an EMBL/GenBank/DDBJ whole genome shotgun (WGS) entry which is preliminary data.</text>
</comment>
<accession>A0A6G1E157</accession>
<dbReference type="EMBL" id="SPHZ02000005">
    <property type="protein sequence ID" value="KAF0918528.1"/>
    <property type="molecule type" value="Genomic_DNA"/>
</dbReference>
<dbReference type="Proteomes" id="UP000479710">
    <property type="component" value="Unassembled WGS sequence"/>
</dbReference>
<protein>
    <submittedName>
        <fullName evidence="1">Uncharacterized protein</fullName>
    </submittedName>
</protein>